<organism evidence="1 2">
    <name type="scientific">Flavobacterium chuncheonense</name>
    <dbReference type="NCBI Taxonomy" id="2026653"/>
    <lineage>
        <taxon>Bacteria</taxon>
        <taxon>Pseudomonadati</taxon>
        <taxon>Bacteroidota</taxon>
        <taxon>Flavobacteriia</taxon>
        <taxon>Flavobacteriales</taxon>
        <taxon>Flavobacteriaceae</taxon>
        <taxon>Flavobacterium</taxon>
    </lineage>
</organism>
<keyword evidence="2" id="KW-1185">Reference proteome</keyword>
<evidence type="ECO:0000313" key="2">
    <source>
        <dbReference type="Proteomes" id="UP001597534"/>
    </source>
</evidence>
<comment type="caution">
    <text evidence="1">The sequence shown here is derived from an EMBL/GenBank/DDBJ whole genome shotgun (WGS) entry which is preliminary data.</text>
</comment>
<gene>
    <name evidence="1" type="ORF">ACFS5J_05725</name>
</gene>
<evidence type="ECO:0000313" key="1">
    <source>
        <dbReference type="EMBL" id="MFD2891513.1"/>
    </source>
</evidence>
<reference evidence="2" key="1">
    <citation type="journal article" date="2019" name="Int. J. Syst. Evol. Microbiol.">
        <title>The Global Catalogue of Microorganisms (GCM) 10K type strain sequencing project: providing services to taxonomists for standard genome sequencing and annotation.</title>
        <authorList>
            <consortium name="The Broad Institute Genomics Platform"/>
            <consortium name="The Broad Institute Genome Sequencing Center for Infectious Disease"/>
            <person name="Wu L."/>
            <person name="Ma J."/>
        </authorList>
    </citation>
    <scope>NUCLEOTIDE SEQUENCE [LARGE SCALE GENOMIC DNA]</scope>
    <source>
        <strain evidence="2">KCTC 22671</strain>
    </source>
</reference>
<name>A0ABW5YKG4_9FLAO</name>
<dbReference type="EMBL" id="JBHUPC010000012">
    <property type="protein sequence ID" value="MFD2891513.1"/>
    <property type="molecule type" value="Genomic_DNA"/>
</dbReference>
<dbReference type="Proteomes" id="UP001597534">
    <property type="component" value="Unassembled WGS sequence"/>
</dbReference>
<protein>
    <submittedName>
        <fullName evidence="1">Uncharacterized protein</fullName>
    </submittedName>
</protein>
<accession>A0ABW5YKG4</accession>
<sequence length="59" mass="6611">MRVPIENAKKMIQSIEKNQGSVSYILFGGGHHAGSTNEEDSYINSAMLFYFMGLIDNQK</sequence>
<dbReference type="RefSeq" id="WP_379811098.1">
    <property type="nucleotide sequence ID" value="NZ_JBHUPC010000012.1"/>
</dbReference>
<proteinExistence type="predicted"/>